<dbReference type="PROSITE" id="PS50404">
    <property type="entry name" value="GST_NTER"/>
    <property type="match status" value="1"/>
</dbReference>
<dbReference type="Gene3D" id="3.40.30.10">
    <property type="entry name" value="Glutaredoxin"/>
    <property type="match status" value="1"/>
</dbReference>
<dbReference type="SUPFAM" id="SSF52833">
    <property type="entry name" value="Thioredoxin-like"/>
    <property type="match status" value="1"/>
</dbReference>
<dbReference type="InterPro" id="IPR036249">
    <property type="entry name" value="Thioredoxin-like_sf"/>
</dbReference>
<dbReference type="CDD" id="cd00299">
    <property type="entry name" value="GST_C_family"/>
    <property type="match status" value="1"/>
</dbReference>
<sequence length="271" mass="29817">MSKPVLYVFVGSVWAKVPELAVAELGYGDKVEKRVVNLINGENFAPEFLKINPNATLPTLTAGGKVYTNTTDVTKYLVENAPINPPSKTNKDLIERIHEDNIDPNFAMLLARSDEELKAKGGGVPLFFLKNRQDSLLKHAATVEAKPYEDFYTKKIAGNGGLLSIYNGTAPGEAKDGFFKQSNAHWDNLRVFINSELPAALPDHGFIGGDRPGEADFHVGAWLARIVSLFGTDINDLTNNLGGPVPKKVDTYWKAWSSRDSWKEVYADGLH</sequence>
<name>A0A4Y7QN47_9AGAM</name>
<dbReference type="EMBL" id="ML170157">
    <property type="protein sequence ID" value="TDL28688.1"/>
    <property type="molecule type" value="Genomic_DNA"/>
</dbReference>
<accession>A0A4Y7QN47</accession>
<reference evidence="2 3" key="1">
    <citation type="submission" date="2018-06" db="EMBL/GenBank/DDBJ databases">
        <title>A transcriptomic atlas of mushroom development highlights an independent origin of complex multicellularity.</title>
        <authorList>
            <consortium name="DOE Joint Genome Institute"/>
            <person name="Krizsan K."/>
            <person name="Almasi E."/>
            <person name="Merenyi Z."/>
            <person name="Sahu N."/>
            <person name="Viragh M."/>
            <person name="Koszo T."/>
            <person name="Mondo S."/>
            <person name="Kiss B."/>
            <person name="Balint B."/>
            <person name="Kues U."/>
            <person name="Barry K."/>
            <person name="Hegedus J.C."/>
            <person name="Henrissat B."/>
            <person name="Johnson J."/>
            <person name="Lipzen A."/>
            <person name="Ohm R."/>
            <person name="Nagy I."/>
            <person name="Pangilinan J."/>
            <person name="Yan J."/>
            <person name="Xiong Y."/>
            <person name="Grigoriev I.V."/>
            <person name="Hibbett D.S."/>
            <person name="Nagy L.G."/>
        </authorList>
    </citation>
    <scope>NUCLEOTIDE SEQUENCE [LARGE SCALE GENOMIC DNA]</scope>
    <source>
        <strain evidence="2 3">SZMC22713</strain>
    </source>
</reference>
<evidence type="ECO:0000313" key="2">
    <source>
        <dbReference type="EMBL" id="TDL28688.1"/>
    </source>
</evidence>
<gene>
    <name evidence="2" type="ORF">BD410DRAFT_834737</name>
</gene>
<dbReference type="InterPro" id="IPR004045">
    <property type="entry name" value="Glutathione_S-Trfase_N"/>
</dbReference>
<dbReference type="Proteomes" id="UP000294933">
    <property type="component" value="Unassembled WGS sequence"/>
</dbReference>
<proteinExistence type="predicted"/>
<dbReference type="SUPFAM" id="SSF47616">
    <property type="entry name" value="GST C-terminal domain-like"/>
    <property type="match status" value="1"/>
</dbReference>
<dbReference type="AlphaFoldDB" id="A0A4Y7QN47"/>
<dbReference type="STRING" id="50990.A0A4Y7QN47"/>
<feature type="domain" description="GST N-terminal" evidence="1">
    <location>
        <begin position="2"/>
        <end position="85"/>
    </location>
</feature>
<protein>
    <recommendedName>
        <fullName evidence="1">GST N-terminal domain-containing protein</fullName>
    </recommendedName>
</protein>
<dbReference type="Pfam" id="PF13417">
    <property type="entry name" value="GST_N_3"/>
    <property type="match status" value="1"/>
</dbReference>
<evidence type="ECO:0000259" key="1">
    <source>
        <dbReference type="PROSITE" id="PS50404"/>
    </source>
</evidence>
<dbReference type="InterPro" id="IPR036282">
    <property type="entry name" value="Glutathione-S-Trfase_C_sf"/>
</dbReference>
<dbReference type="OrthoDB" id="412788at2759"/>
<dbReference type="VEuPathDB" id="FungiDB:BD410DRAFT_834737"/>
<organism evidence="2 3">
    <name type="scientific">Rickenella mellea</name>
    <dbReference type="NCBI Taxonomy" id="50990"/>
    <lineage>
        <taxon>Eukaryota</taxon>
        <taxon>Fungi</taxon>
        <taxon>Dikarya</taxon>
        <taxon>Basidiomycota</taxon>
        <taxon>Agaricomycotina</taxon>
        <taxon>Agaricomycetes</taxon>
        <taxon>Hymenochaetales</taxon>
        <taxon>Rickenellaceae</taxon>
        <taxon>Rickenella</taxon>
    </lineage>
</organism>
<evidence type="ECO:0000313" key="3">
    <source>
        <dbReference type="Proteomes" id="UP000294933"/>
    </source>
</evidence>
<keyword evidence="3" id="KW-1185">Reference proteome</keyword>